<dbReference type="AlphaFoldDB" id="A0AAD4DGF4"/>
<evidence type="ECO:0000313" key="3">
    <source>
        <dbReference type="Proteomes" id="UP001194580"/>
    </source>
</evidence>
<feature type="region of interest" description="Disordered" evidence="1">
    <location>
        <begin position="1"/>
        <end position="53"/>
    </location>
</feature>
<evidence type="ECO:0000313" key="2">
    <source>
        <dbReference type="EMBL" id="KAG0277127.1"/>
    </source>
</evidence>
<proteinExistence type="predicted"/>
<reference evidence="2" key="1">
    <citation type="journal article" date="2020" name="Fungal Divers.">
        <title>Resolving the Mortierellaceae phylogeny through synthesis of multi-gene phylogenetics and phylogenomics.</title>
        <authorList>
            <person name="Vandepol N."/>
            <person name="Liber J."/>
            <person name="Desiro A."/>
            <person name="Na H."/>
            <person name="Kennedy M."/>
            <person name="Barry K."/>
            <person name="Grigoriev I.V."/>
            <person name="Miller A.N."/>
            <person name="O'Donnell K."/>
            <person name="Stajich J.E."/>
            <person name="Bonito G."/>
        </authorList>
    </citation>
    <scope>NUCLEOTIDE SEQUENCE</scope>
    <source>
        <strain evidence="2">NRRL 28262</strain>
    </source>
</reference>
<dbReference type="EMBL" id="JAAAIL010000301">
    <property type="protein sequence ID" value="KAG0277127.1"/>
    <property type="molecule type" value="Genomic_DNA"/>
</dbReference>
<evidence type="ECO:0000256" key="1">
    <source>
        <dbReference type="SAM" id="MobiDB-lite"/>
    </source>
</evidence>
<protein>
    <submittedName>
        <fullName evidence="2">Uncharacterized protein</fullName>
    </submittedName>
</protein>
<comment type="caution">
    <text evidence="2">The sequence shown here is derived from an EMBL/GenBank/DDBJ whole genome shotgun (WGS) entry which is preliminary data.</text>
</comment>
<gene>
    <name evidence="2" type="ORF">BGZ95_006471</name>
</gene>
<accession>A0AAD4DGF4</accession>
<sequence length="219" mass="24965">MDVFRNSTDKEVKRRVSKSGTPADRIHPRKTQQHSATVESFGSGIEEDEGKPTLPGSISYVQYLTQELEVFDQAEADGLRGFIANHPTLDVGPREEIFLIFFYIFALREIARELLRLGKHLEGMKRKQETQMELDGRKKPRKRLWWPKVIGNFERWFTWGSYTQTRASEGFLGTVMRSTKNLEQRQPRFFAEERAHVAAKAAKAAEAGSDGECQEGGDG</sequence>
<dbReference type="Proteomes" id="UP001194580">
    <property type="component" value="Unassembled WGS sequence"/>
</dbReference>
<keyword evidence="3" id="KW-1185">Reference proteome</keyword>
<name>A0AAD4DGF4_9FUNG</name>
<organism evidence="2 3">
    <name type="scientific">Linnemannia exigua</name>
    <dbReference type="NCBI Taxonomy" id="604196"/>
    <lineage>
        <taxon>Eukaryota</taxon>
        <taxon>Fungi</taxon>
        <taxon>Fungi incertae sedis</taxon>
        <taxon>Mucoromycota</taxon>
        <taxon>Mortierellomycotina</taxon>
        <taxon>Mortierellomycetes</taxon>
        <taxon>Mortierellales</taxon>
        <taxon>Mortierellaceae</taxon>
        <taxon>Linnemannia</taxon>
    </lineage>
</organism>